<dbReference type="EC" id="3.1.1.103" evidence="2"/>
<dbReference type="GO" id="GO:0016787">
    <property type="term" value="F:hydrolase activity"/>
    <property type="evidence" value="ECO:0007669"/>
    <property type="project" value="UniProtKB-KW"/>
</dbReference>
<dbReference type="PANTHER" id="PTHR46825:SF15">
    <property type="entry name" value="BETA-LACTAMASE-RELATED DOMAIN-CONTAINING PROTEIN"/>
    <property type="match status" value="1"/>
</dbReference>
<dbReference type="InterPro" id="IPR001466">
    <property type="entry name" value="Beta-lactam-related"/>
</dbReference>
<organism evidence="2 3">
    <name type="scientific">Actinomadura monticuli</name>
    <dbReference type="NCBI Taxonomy" id="3097367"/>
    <lineage>
        <taxon>Bacteria</taxon>
        <taxon>Bacillati</taxon>
        <taxon>Actinomycetota</taxon>
        <taxon>Actinomycetes</taxon>
        <taxon>Streptosporangiales</taxon>
        <taxon>Thermomonosporaceae</taxon>
        <taxon>Actinomadura</taxon>
    </lineage>
</organism>
<keyword evidence="3" id="KW-1185">Reference proteome</keyword>
<dbReference type="SUPFAM" id="SSF56601">
    <property type="entry name" value="beta-lactamase/transpeptidase-like"/>
    <property type="match status" value="1"/>
</dbReference>
<name>A0ABV4QGQ9_9ACTN</name>
<dbReference type="Pfam" id="PF00144">
    <property type="entry name" value="Beta-lactamase"/>
    <property type="match status" value="1"/>
</dbReference>
<evidence type="ECO:0000313" key="2">
    <source>
        <dbReference type="EMBL" id="MFA1541714.1"/>
    </source>
</evidence>
<keyword evidence="2" id="KW-0378">Hydrolase</keyword>
<dbReference type="Proteomes" id="UP001569963">
    <property type="component" value="Unassembled WGS sequence"/>
</dbReference>
<evidence type="ECO:0000313" key="3">
    <source>
        <dbReference type="Proteomes" id="UP001569963"/>
    </source>
</evidence>
<gene>
    <name evidence="2" type="ORF">SM611_22520</name>
</gene>
<evidence type="ECO:0000259" key="1">
    <source>
        <dbReference type="Pfam" id="PF00144"/>
    </source>
</evidence>
<feature type="domain" description="Beta-lactamase-related" evidence="1">
    <location>
        <begin position="15"/>
        <end position="345"/>
    </location>
</feature>
<dbReference type="PANTHER" id="PTHR46825">
    <property type="entry name" value="D-ALANYL-D-ALANINE-CARBOXYPEPTIDASE/ENDOPEPTIDASE AMPH"/>
    <property type="match status" value="1"/>
</dbReference>
<sequence>MTRPPIDAAHWGRRLAALAAGRRVPGASLGILRLRPGGEDELAEAACGVLNRDTGVETTTDSVFQIGSITKVWTTTVVMQLVDEGLLSLDAPVAEVLPELRLTDPDTAKRVTMRHLLTHTSGIDGDVFTDTGRGDDCLEKYTAVLADVAQNHPLGATWSYCNSGFSLAGRVIERLTGRTWDAAMRERLFAPLGLRRTITLPEEALLHRAAVGHVSAAGAEPARAAVWQLPRSVGPAGLIGSSAADVLAFARLHLTGGRTPGGERLLSGTSAAAMAAEQAQLPDTRTLGDSWGLGWFRLTWDGRRLIGHDGSTIGQNAYLRLLPDEGLAVVLLTNGGDTDGLYEDLYREVFAELAGVATPPPLRPPDEPVAVDAERHLGVYERASSLLEVVRGADGPVLRTTVTGPLASMVPDTVTEYPLAPVEEDLFVARDPGTGHWMAVTFYSLPTGERYLHFGVRATPKVA</sequence>
<dbReference type="InterPro" id="IPR050491">
    <property type="entry name" value="AmpC-like"/>
</dbReference>
<dbReference type="EMBL" id="JAXCEI010000010">
    <property type="protein sequence ID" value="MFA1541714.1"/>
    <property type="molecule type" value="Genomic_DNA"/>
</dbReference>
<reference evidence="2 3" key="1">
    <citation type="submission" date="2023-11" db="EMBL/GenBank/DDBJ databases">
        <title>Actinomadura monticuli sp. nov., isolated from volcanic ash.</title>
        <authorList>
            <person name="Lee S.D."/>
            <person name="Yang H."/>
            <person name="Kim I.S."/>
        </authorList>
    </citation>
    <scope>NUCLEOTIDE SEQUENCE [LARGE SCALE GENOMIC DNA]</scope>
    <source>
        <strain evidence="2 3">DLS-62</strain>
    </source>
</reference>
<dbReference type="InterPro" id="IPR012338">
    <property type="entry name" value="Beta-lactam/transpept-like"/>
</dbReference>
<accession>A0ABV4QGQ9</accession>
<dbReference type="RefSeq" id="WP_371951872.1">
    <property type="nucleotide sequence ID" value="NZ_JAXCEI010000010.1"/>
</dbReference>
<dbReference type="Gene3D" id="3.40.710.10">
    <property type="entry name" value="DD-peptidase/beta-lactamase superfamily"/>
    <property type="match status" value="1"/>
</dbReference>
<protein>
    <submittedName>
        <fullName evidence="2">Serine hydrolase domain-containing protein</fullName>
        <ecNumber evidence="2">3.1.1.103</ecNumber>
    </submittedName>
</protein>
<comment type="caution">
    <text evidence="2">The sequence shown here is derived from an EMBL/GenBank/DDBJ whole genome shotgun (WGS) entry which is preliminary data.</text>
</comment>
<proteinExistence type="predicted"/>